<reference evidence="1 3" key="2">
    <citation type="submission" date="2016-08" db="EMBL/GenBank/DDBJ databases">
        <title>Pervasive Adenine N6-methylation of Active Genes in Fungi.</title>
        <authorList>
            <consortium name="DOE Joint Genome Institute"/>
            <person name="Mondo S.J."/>
            <person name="Dannebaum R.O."/>
            <person name="Kuo R.C."/>
            <person name="Labutti K."/>
            <person name="Haridas S."/>
            <person name="Kuo A."/>
            <person name="Salamov A."/>
            <person name="Ahrendt S.R."/>
            <person name="Lipzen A."/>
            <person name="Sullivan W."/>
            <person name="Andreopoulos W.B."/>
            <person name="Clum A."/>
            <person name="Lindquist E."/>
            <person name="Daum C."/>
            <person name="Ramamoorthy G.K."/>
            <person name="Gryganskyi A."/>
            <person name="Culley D."/>
            <person name="Magnuson J.K."/>
            <person name="James T.Y."/>
            <person name="O'Malley M.A."/>
            <person name="Stajich J.E."/>
            <person name="Spatafora J.W."/>
            <person name="Visel A."/>
            <person name="Grigoriev I.V."/>
        </authorList>
    </citation>
    <scope>NUCLEOTIDE SEQUENCE [LARGE SCALE GENOMIC DNA]</scope>
    <source>
        <strain evidence="1 3">S4</strain>
    </source>
</reference>
<evidence type="ECO:0000313" key="1">
    <source>
        <dbReference type="EMBL" id="ORX61824.1"/>
    </source>
</evidence>
<accession>A0A1Y1VQ67</accession>
<evidence type="ECO:0000313" key="2">
    <source>
        <dbReference type="EMBL" id="ORX72560.1"/>
    </source>
</evidence>
<dbReference type="EMBL" id="MCFG01000689">
    <property type="protein sequence ID" value="ORX61824.1"/>
    <property type="molecule type" value="Genomic_DNA"/>
</dbReference>
<proteinExistence type="predicted"/>
<name>A0A1Y1VQ67_9FUNG</name>
<dbReference type="EMBL" id="MCFG01000394">
    <property type="protein sequence ID" value="ORX72560.1"/>
    <property type="molecule type" value="Genomic_DNA"/>
</dbReference>
<organism evidence="1 3">
    <name type="scientific">Anaeromyces robustus</name>
    <dbReference type="NCBI Taxonomy" id="1754192"/>
    <lineage>
        <taxon>Eukaryota</taxon>
        <taxon>Fungi</taxon>
        <taxon>Fungi incertae sedis</taxon>
        <taxon>Chytridiomycota</taxon>
        <taxon>Chytridiomycota incertae sedis</taxon>
        <taxon>Neocallimastigomycetes</taxon>
        <taxon>Neocallimastigales</taxon>
        <taxon>Neocallimastigaceae</taxon>
        <taxon>Anaeromyces</taxon>
    </lineage>
</organism>
<evidence type="ECO:0000313" key="3">
    <source>
        <dbReference type="Proteomes" id="UP000193944"/>
    </source>
</evidence>
<reference evidence="1 3" key="1">
    <citation type="submission" date="2016-08" db="EMBL/GenBank/DDBJ databases">
        <title>A Parts List for Fungal Cellulosomes Revealed by Comparative Genomics.</title>
        <authorList>
            <consortium name="DOE Joint Genome Institute"/>
            <person name="Haitjema C.H."/>
            <person name="Gilmore S.P."/>
            <person name="Henske J.K."/>
            <person name="Solomon K.V."/>
            <person name="De Groot R."/>
            <person name="Kuo A."/>
            <person name="Mondo S.J."/>
            <person name="Salamov A.A."/>
            <person name="Labutti K."/>
            <person name="Zhao Z."/>
            <person name="Chiniquy J."/>
            <person name="Barry K."/>
            <person name="Brewer H.M."/>
            <person name="Purvine S.O."/>
            <person name="Wright A.T."/>
            <person name="Boxma B."/>
            <person name="Van Alen T."/>
            <person name="Hackstein J.H."/>
            <person name="Baker S.E."/>
            <person name="Grigoriev I.V."/>
            <person name="O'Malley M.A."/>
        </authorList>
    </citation>
    <scope>NUCLEOTIDE SEQUENCE [LARGE SCALE GENOMIC DNA]</scope>
    <source>
        <strain evidence="1 3">S4</strain>
    </source>
</reference>
<dbReference type="Proteomes" id="UP000193944">
    <property type="component" value="Unassembled WGS sequence"/>
</dbReference>
<keyword evidence="3" id="KW-1185">Reference proteome</keyword>
<sequence>MFLKKIYLYYINIIYIITRGTLYELSKDKYVRESYEQLSKQWSDIKSAAYNDFKDGIKKGKIEGKNEGKMEGAQLRSIEVVMMGILDNYSIDTIIKFSKFSIEDINYLKTLIDNKEYNIDELKSKFNIEPEDFDKICKEKGF</sequence>
<dbReference type="AlphaFoldDB" id="A0A1Y1VQ67"/>
<comment type="caution">
    <text evidence="1">The sequence shown here is derived from an EMBL/GenBank/DDBJ whole genome shotgun (WGS) entry which is preliminary data.</text>
</comment>
<gene>
    <name evidence="2" type="ORF">BCR32DRAFT_285719</name>
    <name evidence="1" type="ORF">BCR32DRAFT_288006</name>
</gene>
<protein>
    <submittedName>
        <fullName evidence="1">Uncharacterized protein</fullName>
    </submittedName>
</protein>